<dbReference type="EMBL" id="BLLK01000046">
    <property type="protein sequence ID" value="GFH53085.1"/>
    <property type="molecule type" value="Genomic_DNA"/>
</dbReference>
<feature type="compositionally biased region" description="Acidic residues" evidence="1">
    <location>
        <begin position="88"/>
        <end position="99"/>
    </location>
</feature>
<comment type="caution">
    <text evidence="2">The sequence shown here is derived from an EMBL/GenBank/DDBJ whole genome shotgun (WGS) entry which is preliminary data.</text>
</comment>
<feature type="region of interest" description="Disordered" evidence="1">
    <location>
        <begin position="81"/>
        <end position="118"/>
    </location>
</feature>
<gene>
    <name evidence="2" type="ORF">CTEN210_09561</name>
</gene>
<reference evidence="2 3" key="1">
    <citation type="journal article" date="2021" name="Sci. Rep.">
        <title>The genome of the diatom Chaetoceros tenuissimus carries an ancient integrated fragment of an extant virus.</title>
        <authorList>
            <person name="Hongo Y."/>
            <person name="Kimura K."/>
            <person name="Takaki Y."/>
            <person name="Yoshida Y."/>
            <person name="Baba S."/>
            <person name="Kobayashi G."/>
            <person name="Nagasaki K."/>
            <person name="Hano T."/>
            <person name="Tomaru Y."/>
        </authorList>
    </citation>
    <scope>NUCLEOTIDE SEQUENCE [LARGE SCALE GENOMIC DNA]</scope>
    <source>
        <strain evidence="2 3">NIES-3715</strain>
    </source>
</reference>
<sequence length="416" mass="46535">MSAPRFANALKKLPVPLFGTAATAVQFGAKKATSAPRYAQWGVPLAAGGLWFVWPAVDEEWKQSLFQFGSSSHGEVVAKAEDKKDVDEVSDSTQVEDEATNITESTNDAKNSPTADKEVVAATEESAETVSSNEEESSVIDKYENLPEEDEPTTCTICLINRQGPCRPMWRKFERCMKDNSNSDDNSDSVSPSMSEKCDAYMLPWIKCIQSYRNRYTIIANNFFQKELIAEVEKEIKEEEKVLLEGFDVSSIIQVGHEWNDIDKTPGKELADDEDATLVEGVAKINLWDNKGSRPIEIAYVKDQDGNLLGYDQFFDFKKSIKDDKENSAKVGVCNFHVSGSTQSIQIFALYRDMKKEDSTDAKSDDKDKVAPEERAQKLFYSKSLSMETIPVQMKEEEDDSSKASENIQTDSSTNE</sequence>
<evidence type="ECO:0000256" key="1">
    <source>
        <dbReference type="SAM" id="MobiDB-lite"/>
    </source>
</evidence>
<feature type="compositionally biased region" description="Polar residues" evidence="1">
    <location>
        <begin position="407"/>
        <end position="416"/>
    </location>
</feature>
<accession>A0AAD3CY24</accession>
<dbReference type="AlphaFoldDB" id="A0AAD3CY24"/>
<protein>
    <submittedName>
        <fullName evidence="2">Uncharacterized protein</fullName>
    </submittedName>
</protein>
<feature type="compositionally biased region" description="Polar residues" evidence="1">
    <location>
        <begin position="100"/>
        <end position="114"/>
    </location>
</feature>
<evidence type="ECO:0000313" key="2">
    <source>
        <dbReference type="EMBL" id="GFH53085.1"/>
    </source>
</evidence>
<organism evidence="2 3">
    <name type="scientific">Chaetoceros tenuissimus</name>
    <dbReference type="NCBI Taxonomy" id="426638"/>
    <lineage>
        <taxon>Eukaryota</taxon>
        <taxon>Sar</taxon>
        <taxon>Stramenopiles</taxon>
        <taxon>Ochrophyta</taxon>
        <taxon>Bacillariophyta</taxon>
        <taxon>Coscinodiscophyceae</taxon>
        <taxon>Chaetocerotophycidae</taxon>
        <taxon>Chaetocerotales</taxon>
        <taxon>Chaetocerotaceae</taxon>
        <taxon>Chaetoceros</taxon>
    </lineage>
</organism>
<keyword evidence="3" id="KW-1185">Reference proteome</keyword>
<name>A0AAD3CY24_9STRA</name>
<proteinExistence type="predicted"/>
<feature type="region of interest" description="Disordered" evidence="1">
    <location>
        <begin position="389"/>
        <end position="416"/>
    </location>
</feature>
<dbReference type="Proteomes" id="UP001054902">
    <property type="component" value="Unassembled WGS sequence"/>
</dbReference>
<evidence type="ECO:0000313" key="3">
    <source>
        <dbReference type="Proteomes" id="UP001054902"/>
    </source>
</evidence>